<dbReference type="Proteomes" id="UP001333102">
    <property type="component" value="Chromosome"/>
</dbReference>
<reference evidence="5" key="1">
    <citation type="submission" date="2023-12" db="EMBL/GenBank/DDBJ databases">
        <title>Novel isolates from deep terrestrial aquifers shed light on the physiology and ecology of the class Limnochordia.</title>
        <authorList>
            <person name="Karnachuk O.V."/>
            <person name="Lukina A.P."/>
            <person name="Avakyan M.R."/>
            <person name="Kadnikov V."/>
            <person name="Begmatov S."/>
            <person name="Beletsky A.V."/>
            <person name="Mardanov A.V."/>
            <person name="Ravin N.V."/>
        </authorList>
    </citation>
    <scope>NUCLEOTIDE SEQUENCE [LARGE SCALE GENOMIC DNA]</scope>
    <source>
        <strain evidence="5">LN</strain>
    </source>
</reference>
<dbReference type="Pfam" id="PF00403">
    <property type="entry name" value="HMA"/>
    <property type="match status" value="1"/>
</dbReference>
<organism evidence="4 5">
    <name type="scientific">Geochorda subterranea</name>
    <dbReference type="NCBI Taxonomy" id="3109564"/>
    <lineage>
        <taxon>Bacteria</taxon>
        <taxon>Bacillati</taxon>
        <taxon>Bacillota</taxon>
        <taxon>Limnochordia</taxon>
        <taxon>Limnochordales</taxon>
        <taxon>Geochordaceae</taxon>
        <taxon>Geochorda</taxon>
    </lineage>
</organism>
<dbReference type="InterPro" id="IPR006122">
    <property type="entry name" value="HMA_Cu_ion-bd"/>
</dbReference>
<protein>
    <submittedName>
        <fullName evidence="4">Copper ion binding protein</fullName>
    </submittedName>
</protein>
<feature type="domain" description="HMA" evidence="3">
    <location>
        <begin position="2"/>
        <end position="68"/>
    </location>
</feature>
<evidence type="ECO:0000313" key="4">
    <source>
        <dbReference type="EMBL" id="WRP15333.1"/>
    </source>
</evidence>
<dbReference type="InterPro" id="IPR036163">
    <property type="entry name" value="HMA_dom_sf"/>
</dbReference>
<dbReference type="PRINTS" id="PR00944">
    <property type="entry name" value="CUEXPORT"/>
</dbReference>
<dbReference type="Gene3D" id="3.30.70.100">
    <property type="match status" value="1"/>
</dbReference>
<evidence type="ECO:0000259" key="3">
    <source>
        <dbReference type="PROSITE" id="PS50846"/>
    </source>
</evidence>
<dbReference type="RefSeq" id="WP_324669735.1">
    <property type="nucleotide sequence ID" value="NZ_CP141614.1"/>
</dbReference>
<dbReference type="EMBL" id="CP141614">
    <property type="protein sequence ID" value="WRP15333.1"/>
    <property type="molecule type" value="Genomic_DNA"/>
</dbReference>
<dbReference type="PROSITE" id="PS01047">
    <property type="entry name" value="HMA_1"/>
    <property type="match status" value="1"/>
</dbReference>
<evidence type="ECO:0000313" key="5">
    <source>
        <dbReference type="Proteomes" id="UP001333102"/>
    </source>
</evidence>
<evidence type="ECO:0000256" key="1">
    <source>
        <dbReference type="ARBA" id="ARBA00022723"/>
    </source>
</evidence>
<dbReference type="InterPro" id="IPR017969">
    <property type="entry name" value="Heavy-metal-associated_CS"/>
</dbReference>
<accession>A0ABZ1BRY9</accession>
<dbReference type="NCBIfam" id="TIGR00003">
    <property type="entry name" value="copper ion binding protein"/>
    <property type="match status" value="1"/>
</dbReference>
<proteinExistence type="predicted"/>
<evidence type="ECO:0000256" key="2">
    <source>
        <dbReference type="ARBA" id="ARBA00023008"/>
    </source>
</evidence>
<keyword evidence="1" id="KW-0479">Metal-binding</keyword>
<name>A0ABZ1BRY9_9FIRM</name>
<keyword evidence="2" id="KW-0186">Copper</keyword>
<keyword evidence="5" id="KW-1185">Reference proteome</keyword>
<gene>
    <name evidence="4" type="ORF">VLY81_03975</name>
</gene>
<dbReference type="InterPro" id="IPR000428">
    <property type="entry name" value="Cu-bd"/>
</dbReference>
<dbReference type="InterPro" id="IPR006121">
    <property type="entry name" value="HMA_dom"/>
</dbReference>
<dbReference type="CDD" id="cd00371">
    <property type="entry name" value="HMA"/>
    <property type="match status" value="1"/>
</dbReference>
<dbReference type="SUPFAM" id="SSF55008">
    <property type="entry name" value="HMA, heavy metal-associated domain"/>
    <property type="match status" value="1"/>
</dbReference>
<dbReference type="PROSITE" id="PS50846">
    <property type="entry name" value="HMA_2"/>
    <property type="match status" value="1"/>
</dbReference>
<sequence length="69" mass="7407">MQTEVFTVPGISCDHCRRAITDSVRRLAGIVSVQVDLEAKKVAVTFDPSSTGADRIRVAIEDAGYDVVA</sequence>